<organism evidence="1 2">
    <name type="scientific">Anguilla anguilla</name>
    <name type="common">European freshwater eel</name>
    <name type="synonym">Muraena anguilla</name>
    <dbReference type="NCBI Taxonomy" id="7936"/>
    <lineage>
        <taxon>Eukaryota</taxon>
        <taxon>Metazoa</taxon>
        <taxon>Chordata</taxon>
        <taxon>Craniata</taxon>
        <taxon>Vertebrata</taxon>
        <taxon>Euteleostomi</taxon>
        <taxon>Actinopterygii</taxon>
        <taxon>Neopterygii</taxon>
        <taxon>Teleostei</taxon>
        <taxon>Anguilliformes</taxon>
        <taxon>Anguillidae</taxon>
        <taxon>Anguilla</taxon>
    </lineage>
</organism>
<reference evidence="1" key="1">
    <citation type="submission" date="2021-01" db="EMBL/GenBank/DDBJ databases">
        <title>A chromosome-scale assembly of European eel, Anguilla anguilla.</title>
        <authorList>
            <person name="Henkel C."/>
            <person name="Jong-Raadsen S.A."/>
            <person name="Dufour S."/>
            <person name="Weltzien F.-A."/>
            <person name="Palstra A.P."/>
            <person name="Pelster B."/>
            <person name="Spaink H.P."/>
            <person name="Van Den Thillart G.E."/>
            <person name="Jansen H."/>
            <person name="Zahm M."/>
            <person name="Klopp C."/>
            <person name="Cedric C."/>
            <person name="Louis A."/>
            <person name="Berthelot C."/>
            <person name="Parey E."/>
            <person name="Roest Crollius H."/>
            <person name="Montfort J."/>
            <person name="Robinson-Rechavi M."/>
            <person name="Bucao C."/>
            <person name="Bouchez O."/>
            <person name="Gislard M."/>
            <person name="Lluch J."/>
            <person name="Milhes M."/>
            <person name="Lampietro C."/>
            <person name="Lopez Roques C."/>
            <person name="Donnadieu C."/>
            <person name="Braasch I."/>
            <person name="Desvignes T."/>
            <person name="Postlethwait J."/>
            <person name="Bobe J."/>
            <person name="Guiguen Y."/>
            <person name="Dirks R."/>
        </authorList>
    </citation>
    <scope>NUCLEOTIDE SEQUENCE</scope>
    <source>
        <strain evidence="1">Tag_6206</strain>
        <tissue evidence="1">Liver</tissue>
    </source>
</reference>
<dbReference type="EMBL" id="JAFIRN010000010">
    <property type="protein sequence ID" value="KAG5841489.1"/>
    <property type="molecule type" value="Genomic_DNA"/>
</dbReference>
<protein>
    <submittedName>
        <fullName evidence="1">Uncharacterized protein</fullName>
    </submittedName>
</protein>
<comment type="caution">
    <text evidence="1">The sequence shown here is derived from an EMBL/GenBank/DDBJ whole genome shotgun (WGS) entry which is preliminary data.</text>
</comment>
<dbReference type="AlphaFoldDB" id="A0A9D3M2R6"/>
<evidence type="ECO:0000313" key="1">
    <source>
        <dbReference type="EMBL" id="KAG5841489.1"/>
    </source>
</evidence>
<proteinExistence type="predicted"/>
<sequence>MCSTSRTPDATNLEELHQVCSKPGFGWGTTVLNLYTTKQNKKLQYQYPVNIPITTYRKSGDKKQVAILMRLREHKNTHCNTSVANECVQEEHTVKGILLSFLSSSCPNIGEILQKQKLHFLKLSNIIRDIYCMTTAGIFLQASIHSLK</sequence>
<name>A0A9D3M2R6_ANGAN</name>
<gene>
    <name evidence="1" type="ORF">ANANG_G00200030</name>
</gene>
<keyword evidence="2" id="KW-1185">Reference proteome</keyword>
<evidence type="ECO:0000313" key="2">
    <source>
        <dbReference type="Proteomes" id="UP001044222"/>
    </source>
</evidence>
<accession>A0A9D3M2R6</accession>
<dbReference type="Proteomes" id="UP001044222">
    <property type="component" value="Chromosome 10"/>
</dbReference>